<dbReference type="AlphaFoldDB" id="W1P201"/>
<dbReference type="EMBL" id="KI394330">
    <property type="protein sequence ID" value="ERN03872.1"/>
    <property type="molecule type" value="Genomic_DNA"/>
</dbReference>
<proteinExistence type="predicted"/>
<evidence type="ECO:0000313" key="2">
    <source>
        <dbReference type="Proteomes" id="UP000017836"/>
    </source>
</evidence>
<accession>W1P201</accession>
<gene>
    <name evidence="1" type="ORF">AMTR_s00078p00165260</name>
</gene>
<dbReference type="HOGENOM" id="CLU_2545677_0_0_1"/>
<dbReference type="Gramene" id="ERN03872">
    <property type="protein sequence ID" value="ERN03872"/>
    <property type="gene ID" value="AMTR_s00078p00165260"/>
</dbReference>
<dbReference type="Gene3D" id="3.20.20.80">
    <property type="entry name" value="Glycosidases"/>
    <property type="match status" value="1"/>
</dbReference>
<keyword evidence="2" id="KW-1185">Reference proteome</keyword>
<evidence type="ECO:0000313" key="1">
    <source>
        <dbReference type="EMBL" id="ERN03872.1"/>
    </source>
</evidence>
<dbReference type="SUPFAM" id="SSF142695">
    <property type="entry name" value="RibA-like"/>
    <property type="match status" value="1"/>
</dbReference>
<protein>
    <recommendedName>
        <fullName evidence="3">Glucan endo-1,3-beta-D-glucosidase</fullName>
    </recommendedName>
</protein>
<dbReference type="Proteomes" id="UP000017836">
    <property type="component" value="Unassembled WGS sequence"/>
</dbReference>
<sequence length="83" mass="8879">MYTLTAIVIELPEIAATIASATRLLCAKSHGSGRVPGRDLHYDIVVQMLKDNGVKKVKLFDGDAWTLRSLVGGGIKVTVAISK</sequence>
<dbReference type="InterPro" id="IPR036144">
    <property type="entry name" value="RibA-like_sf"/>
</dbReference>
<reference evidence="2" key="1">
    <citation type="journal article" date="2013" name="Science">
        <title>The Amborella genome and the evolution of flowering plants.</title>
        <authorList>
            <consortium name="Amborella Genome Project"/>
        </authorList>
    </citation>
    <scope>NUCLEOTIDE SEQUENCE [LARGE SCALE GENOMIC DNA]</scope>
</reference>
<organism evidence="1 2">
    <name type="scientific">Amborella trichopoda</name>
    <dbReference type="NCBI Taxonomy" id="13333"/>
    <lineage>
        <taxon>Eukaryota</taxon>
        <taxon>Viridiplantae</taxon>
        <taxon>Streptophyta</taxon>
        <taxon>Embryophyta</taxon>
        <taxon>Tracheophyta</taxon>
        <taxon>Spermatophyta</taxon>
        <taxon>Magnoliopsida</taxon>
        <taxon>Amborellales</taxon>
        <taxon>Amborellaceae</taxon>
        <taxon>Amborella</taxon>
    </lineage>
</organism>
<evidence type="ECO:0008006" key="3">
    <source>
        <dbReference type="Google" id="ProtNLM"/>
    </source>
</evidence>
<name>W1P201_AMBTC</name>